<dbReference type="Pfam" id="PF00528">
    <property type="entry name" value="BPD_transp_1"/>
    <property type="match status" value="1"/>
</dbReference>
<dbReference type="AlphaFoldDB" id="A0A6B0XZN1"/>
<keyword evidence="5" id="KW-0571">Peptide transport</keyword>
<comment type="subcellular location">
    <subcellularLocation>
        <location evidence="1 9">Cell membrane</location>
        <topology evidence="1 9">Multi-pass membrane protein</topology>
    </subcellularLocation>
</comment>
<evidence type="ECO:0000256" key="8">
    <source>
        <dbReference type="ARBA" id="ARBA00023136"/>
    </source>
</evidence>
<comment type="caution">
    <text evidence="11">The sequence shown here is derived from an EMBL/GenBank/DDBJ whole genome shotgun (WGS) entry which is preliminary data.</text>
</comment>
<evidence type="ECO:0000256" key="5">
    <source>
        <dbReference type="ARBA" id="ARBA00022856"/>
    </source>
</evidence>
<dbReference type="InterPro" id="IPR000515">
    <property type="entry name" value="MetI-like"/>
</dbReference>
<protein>
    <submittedName>
        <fullName evidence="11">ABC transporter permease</fullName>
    </submittedName>
</protein>
<evidence type="ECO:0000259" key="10">
    <source>
        <dbReference type="PROSITE" id="PS50928"/>
    </source>
</evidence>
<dbReference type="CDD" id="cd06261">
    <property type="entry name" value="TM_PBP2"/>
    <property type="match status" value="1"/>
</dbReference>
<keyword evidence="3" id="KW-1003">Cell membrane</keyword>
<dbReference type="PANTHER" id="PTHR43386">
    <property type="entry name" value="OLIGOPEPTIDE TRANSPORT SYSTEM PERMEASE PROTEIN APPC"/>
    <property type="match status" value="1"/>
</dbReference>
<dbReference type="InterPro" id="IPR035906">
    <property type="entry name" value="MetI-like_sf"/>
</dbReference>
<dbReference type="PANTHER" id="PTHR43386:SF1">
    <property type="entry name" value="D,D-DIPEPTIDE TRANSPORT SYSTEM PERMEASE PROTEIN DDPC-RELATED"/>
    <property type="match status" value="1"/>
</dbReference>
<evidence type="ECO:0000256" key="3">
    <source>
        <dbReference type="ARBA" id="ARBA00022475"/>
    </source>
</evidence>
<sequence length="285" mass="30652">MIVAESTNSVQPWWARLGVVFWLCVGWLAFICLSALLAPWLPLHDPLSTNLDRQFEPPLSEGFLLGTDAVGRDLLSRAIHGGRVSLTLAFTAPFLSLAAGLVLGLSAGYFRGRVDTTVSVFTDSILAFPNIVGVMVILFFFGATLPVMILALAFFGIPPEVRVARANTILFAEREFVLAARAQGASSIRIMVRELLPNVIVPMLSLVLFGMSIVIIIEGALAFLGVGFPPPTPTWGKMVGDGFEEISKAPHITFVPAGVMFLTILSLNMIGDRLRALSDVKASAV</sequence>
<feature type="transmembrane region" description="Helical" evidence="9">
    <location>
        <begin position="130"/>
        <end position="155"/>
    </location>
</feature>
<gene>
    <name evidence="11" type="ORF">F4Y60_07525</name>
</gene>
<feature type="transmembrane region" description="Helical" evidence="9">
    <location>
        <begin position="249"/>
        <end position="271"/>
    </location>
</feature>
<dbReference type="GO" id="GO:0015833">
    <property type="term" value="P:peptide transport"/>
    <property type="evidence" value="ECO:0007669"/>
    <property type="project" value="UniProtKB-KW"/>
</dbReference>
<organism evidence="11">
    <name type="scientific">Boseongicola sp. SB0664_bin_43</name>
    <dbReference type="NCBI Taxonomy" id="2604844"/>
    <lineage>
        <taxon>Bacteria</taxon>
        <taxon>Pseudomonadati</taxon>
        <taxon>Pseudomonadota</taxon>
        <taxon>Alphaproteobacteria</taxon>
        <taxon>Rhodobacterales</taxon>
        <taxon>Paracoccaceae</taxon>
        <taxon>Boseongicola</taxon>
    </lineage>
</organism>
<evidence type="ECO:0000313" key="11">
    <source>
        <dbReference type="EMBL" id="MXY33928.1"/>
    </source>
</evidence>
<evidence type="ECO:0000256" key="9">
    <source>
        <dbReference type="RuleBase" id="RU363032"/>
    </source>
</evidence>
<dbReference type="Gene3D" id="1.10.3720.10">
    <property type="entry name" value="MetI-like"/>
    <property type="match status" value="1"/>
</dbReference>
<evidence type="ECO:0000256" key="6">
    <source>
        <dbReference type="ARBA" id="ARBA00022927"/>
    </source>
</evidence>
<feature type="domain" description="ABC transmembrane type-1" evidence="10">
    <location>
        <begin position="82"/>
        <end position="271"/>
    </location>
</feature>
<keyword evidence="2 9" id="KW-0813">Transport</keyword>
<dbReference type="SUPFAM" id="SSF161098">
    <property type="entry name" value="MetI-like"/>
    <property type="match status" value="1"/>
</dbReference>
<keyword evidence="7 9" id="KW-1133">Transmembrane helix</keyword>
<evidence type="ECO:0000256" key="2">
    <source>
        <dbReference type="ARBA" id="ARBA00022448"/>
    </source>
</evidence>
<feature type="transmembrane region" description="Helical" evidence="9">
    <location>
        <begin position="86"/>
        <end position="110"/>
    </location>
</feature>
<proteinExistence type="inferred from homology"/>
<keyword evidence="6" id="KW-0653">Protein transport</keyword>
<keyword evidence="8 9" id="KW-0472">Membrane</keyword>
<dbReference type="GO" id="GO:0055085">
    <property type="term" value="P:transmembrane transport"/>
    <property type="evidence" value="ECO:0007669"/>
    <property type="project" value="InterPro"/>
</dbReference>
<evidence type="ECO:0000256" key="1">
    <source>
        <dbReference type="ARBA" id="ARBA00004651"/>
    </source>
</evidence>
<name>A0A6B0XZN1_9RHOB</name>
<accession>A0A6B0XZN1</accession>
<dbReference type="GO" id="GO:0015031">
    <property type="term" value="P:protein transport"/>
    <property type="evidence" value="ECO:0007669"/>
    <property type="project" value="UniProtKB-KW"/>
</dbReference>
<feature type="transmembrane region" description="Helical" evidence="9">
    <location>
        <begin position="20"/>
        <end position="43"/>
    </location>
</feature>
<reference evidence="11" key="1">
    <citation type="submission" date="2019-09" db="EMBL/GenBank/DDBJ databases">
        <title>Characterisation of the sponge microbiome using genome-centric metagenomics.</title>
        <authorList>
            <person name="Engelberts J.P."/>
            <person name="Robbins S.J."/>
            <person name="De Goeij J.M."/>
            <person name="Aranda M."/>
            <person name="Bell S.C."/>
            <person name="Webster N.S."/>
        </authorList>
    </citation>
    <scope>NUCLEOTIDE SEQUENCE</scope>
    <source>
        <strain evidence="11">SB0664_bin_43</strain>
    </source>
</reference>
<evidence type="ECO:0000256" key="7">
    <source>
        <dbReference type="ARBA" id="ARBA00022989"/>
    </source>
</evidence>
<dbReference type="PROSITE" id="PS50928">
    <property type="entry name" value="ABC_TM1"/>
    <property type="match status" value="1"/>
</dbReference>
<feature type="transmembrane region" description="Helical" evidence="9">
    <location>
        <begin position="199"/>
        <end position="229"/>
    </location>
</feature>
<evidence type="ECO:0000256" key="4">
    <source>
        <dbReference type="ARBA" id="ARBA00022692"/>
    </source>
</evidence>
<dbReference type="EMBL" id="VXRY01000300">
    <property type="protein sequence ID" value="MXY33928.1"/>
    <property type="molecule type" value="Genomic_DNA"/>
</dbReference>
<comment type="similarity">
    <text evidence="9">Belongs to the binding-protein-dependent transport system permease family.</text>
</comment>
<dbReference type="GO" id="GO:0005886">
    <property type="term" value="C:plasma membrane"/>
    <property type="evidence" value="ECO:0007669"/>
    <property type="project" value="UniProtKB-SubCell"/>
</dbReference>
<dbReference type="InterPro" id="IPR050366">
    <property type="entry name" value="BP-dependent_transpt_permease"/>
</dbReference>
<keyword evidence="4 9" id="KW-0812">Transmembrane</keyword>